<feature type="compositionally biased region" description="Basic and acidic residues" evidence="1">
    <location>
        <begin position="896"/>
        <end position="911"/>
    </location>
</feature>
<dbReference type="EMBL" id="FN554970">
    <property type="protein sequence ID" value="CBH12458.1"/>
    <property type="molecule type" value="Genomic_DNA"/>
</dbReference>
<feature type="compositionally biased region" description="Basic and acidic residues" evidence="1">
    <location>
        <begin position="1213"/>
        <end position="1222"/>
    </location>
</feature>
<feature type="compositionally biased region" description="Basic and acidic residues" evidence="1">
    <location>
        <begin position="918"/>
        <end position="979"/>
    </location>
</feature>
<feature type="compositionally biased region" description="Basic and acidic residues" evidence="1">
    <location>
        <begin position="581"/>
        <end position="596"/>
    </location>
</feature>
<feature type="compositionally biased region" description="Polar residues" evidence="1">
    <location>
        <begin position="674"/>
        <end position="687"/>
    </location>
</feature>
<gene>
    <name evidence="3" type="ORF">TbgDal_VII3930</name>
</gene>
<feature type="compositionally biased region" description="Basic and acidic residues" evidence="1">
    <location>
        <begin position="688"/>
        <end position="821"/>
    </location>
</feature>
<reference evidence="4" key="1">
    <citation type="journal article" date="2010" name="PLoS Negl. Trop. Dis.">
        <title>The genome sequence of Trypanosoma brucei gambiense, causative agent of chronic human african trypanosomiasis.</title>
        <authorList>
            <person name="Jackson A.P."/>
            <person name="Sanders M."/>
            <person name="Berry A."/>
            <person name="McQuillan J."/>
            <person name="Aslett M.A."/>
            <person name="Quail M.A."/>
            <person name="Chukualim B."/>
            <person name="Capewell P."/>
            <person name="MacLeod A."/>
            <person name="Melville S.E."/>
            <person name="Gibson W."/>
            <person name="Barry J.D."/>
            <person name="Berriman M."/>
            <person name="Hertz-Fowler C."/>
        </authorList>
    </citation>
    <scope>NUCLEOTIDE SEQUENCE [LARGE SCALE GENOMIC DNA]</scope>
    <source>
        <strain evidence="4">MHOM/CI/86/DAL972</strain>
    </source>
</reference>
<feature type="compositionally biased region" description="Basic and acidic residues" evidence="1">
    <location>
        <begin position="612"/>
        <end position="652"/>
    </location>
</feature>
<feature type="compositionally biased region" description="Basic and acidic residues" evidence="1">
    <location>
        <begin position="1032"/>
        <end position="1050"/>
    </location>
</feature>
<feature type="compositionally biased region" description="Acidic residues" evidence="1">
    <location>
        <begin position="822"/>
        <end position="831"/>
    </location>
</feature>
<dbReference type="InterPro" id="IPR000008">
    <property type="entry name" value="C2_dom"/>
</dbReference>
<evidence type="ECO:0000313" key="3">
    <source>
        <dbReference type="EMBL" id="CBH12458.1"/>
    </source>
</evidence>
<feature type="compositionally biased region" description="Acidic residues" evidence="1">
    <location>
        <begin position="886"/>
        <end position="895"/>
    </location>
</feature>
<dbReference type="VEuPathDB" id="TriTrypDB:Tbg972.7.3930"/>
<feature type="compositionally biased region" description="Basic and acidic residues" evidence="1">
    <location>
        <begin position="832"/>
        <end position="885"/>
    </location>
</feature>
<accession>C9ZSS4</accession>
<sequence length="1305" mass="145239">MSIFGEPLPHEDDTATSLIRREGFPPFSTYDQMPVHYACSCCAEINPSRGRNHLLRTAKQEKELEREKLMQINIIEERAKNPHPSIPRPRTSNLQRVMEDEELNQPAIPLPPTTLDELRKSRRQTNTTRLIVTVHHGKSINVDPRDPVSVLVRCGAFEGQTAKVPRGRSAICTWEELFEFPYPNEEEGLEVLVVDDTLPAENDHMFGGIVVPPHALRNRARGDEETLPVCAAGEMHRSYGRMKETPMGSIVVSWYVKRDGEDDADGAALKQNLEGGPINCNFVVHRLFQYTDNGALPYNGGVLCLLRDTDDNCSESGLYTFNSEGAMSSSPYYGKGGCTYLPQDRSQMLQLITPKKLGHVLICVTKDEVENEEDEELIVVGAVPLDFEKLYHKGSAVLLVESKVKEDVLWGEIAVEWGIISYATIQKSNEEDRQGTQMSNDRTGQRDGSGPRESLFLTVVRGLNLTDREGEPLAQGQVSVFACDMEGSTYSAPAVVEADGLAHVITWNQEVRFIEMDGGQAFIDVQVLDDKRIVSSGRFELLNDSDALTVKMHDPQNETVKRGEILVSYKLIRSTEEDDGESKRELSNEKEEEGSSPRRGASGRSGRGGSKRQSEMRSDQLSSRRNEDGSEYASDSREKSAEKGRSAREKSPSKQRSQKRSPRSSRKSNSKGSTARQTSRSPKSTSPKRNEEEGGRYLDELDEQQVKSAEDGRSPKERPLSKRSEEERGSDRFNESAAKSAEDDRSPKERPLSKRSEEERGSDRFNESAAKSAEDDRSPKERPLSKRSEEERGSDRFNESAAKSAEDDRSAQDKPLSKRNEEDEDLEELDEQQVKSAEDDRSAQERPLSKRSEEERGSDRFNESAAKSAEDDRSAQDKPLSKRNEEDEDLEELDDPQGHAAEDEQHPSGGERKKKRSPKESGVGRKSPKEGKEKRSPRETTGKSKEESEKSRKSPKEGKEKRSPRETTGKSKEGSEKSRKSPKKSKEKRTPTEAAGKSADEEGYGDDGPLSKRTAEEESLEELDEPQGLAGADERYPVKEDEYTRSPKELAEEDLEELDEPKAEEPAEEQPLSKRNEEGGERLSSKGSEGRFEKEGGKEPRTVKLDVPPTPSPDRKPPIGKGDERSAKKKAASQGGSEKRSGSGKKPASPEAATKKGRLSGQRDSAENVRGRGDSAGRTRAAEGKPSTSEAESSDVGAAANTRNRSPRSSVRRPSERLDEHNFSISPGASLTSGNWQPWHPTKNASNEDHIPLEKRTTFRNRTETIKQLEMRSRDSRLSSGHPSGNRDSSRRASTNRESSVGRGF</sequence>
<dbReference type="OrthoDB" id="265720at2759"/>
<feature type="domain" description="C2" evidence="2">
    <location>
        <begin position="111"/>
        <end position="227"/>
    </location>
</feature>
<feature type="compositionally biased region" description="Basic residues" evidence="1">
    <location>
        <begin position="656"/>
        <end position="669"/>
    </location>
</feature>
<dbReference type="CDD" id="cd00030">
    <property type="entry name" value="C2"/>
    <property type="match status" value="1"/>
</dbReference>
<dbReference type="InterPro" id="IPR035892">
    <property type="entry name" value="C2_domain_sf"/>
</dbReference>
<dbReference type="RefSeq" id="XP_011774739.1">
    <property type="nucleotide sequence ID" value="XM_011776437.1"/>
</dbReference>
<feature type="compositionally biased region" description="Basic and acidic residues" evidence="1">
    <location>
        <begin position="1060"/>
        <end position="1104"/>
    </location>
</feature>
<dbReference type="Proteomes" id="UP000002316">
    <property type="component" value="Chromosome 7"/>
</dbReference>
<evidence type="ECO:0000259" key="2">
    <source>
        <dbReference type="PROSITE" id="PS50004"/>
    </source>
</evidence>
<feature type="compositionally biased region" description="Basic and acidic residues" evidence="1">
    <location>
        <begin position="1164"/>
        <end position="1183"/>
    </location>
</feature>
<protein>
    <recommendedName>
        <fullName evidence="2">C2 domain-containing protein</fullName>
    </recommendedName>
</protein>
<dbReference type="SUPFAM" id="SSF49562">
    <property type="entry name" value="C2 domain (Calcium/lipid-binding domain, CaLB)"/>
    <property type="match status" value="1"/>
</dbReference>
<name>C9ZSS4_TRYB9</name>
<dbReference type="KEGG" id="tbg:TbgDal_VII3930"/>
<feature type="region of interest" description="Disordered" evidence="1">
    <location>
        <begin position="576"/>
        <end position="1305"/>
    </location>
</feature>
<evidence type="ECO:0000256" key="1">
    <source>
        <dbReference type="SAM" id="MobiDB-lite"/>
    </source>
</evidence>
<dbReference type="PROSITE" id="PS50004">
    <property type="entry name" value="C2"/>
    <property type="match status" value="1"/>
</dbReference>
<evidence type="ECO:0000313" key="4">
    <source>
        <dbReference type="Proteomes" id="UP000002316"/>
    </source>
</evidence>
<feature type="compositionally biased region" description="Polar residues" evidence="1">
    <location>
        <begin position="1223"/>
        <end position="1236"/>
    </location>
</feature>
<feature type="region of interest" description="Disordered" evidence="1">
    <location>
        <begin position="430"/>
        <end position="452"/>
    </location>
</feature>
<feature type="compositionally biased region" description="Basic and acidic residues" evidence="1">
    <location>
        <begin position="1113"/>
        <end position="1126"/>
    </location>
</feature>
<proteinExistence type="predicted"/>
<dbReference type="GeneID" id="23862593"/>
<feature type="compositionally biased region" description="Basic and acidic residues" evidence="1">
    <location>
        <begin position="1246"/>
        <end position="1277"/>
    </location>
</feature>
<feature type="compositionally biased region" description="Polar residues" evidence="1">
    <location>
        <begin position="1278"/>
        <end position="1299"/>
    </location>
</feature>
<organism evidence="3 4">
    <name type="scientific">Trypanosoma brucei gambiense (strain MHOM/CI/86/DAL972)</name>
    <dbReference type="NCBI Taxonomy" id="679716"/>
    <lineage>
        <taxon>Eukaryota</taxon>
        <taxon>Discoba</taxon>
        <taxon>Euglenozoa</taxon>
        <taxon>Kinetoplastea</taxon>
        <taxon>Metakinetoplastina</taxon>
        <taxon>Trypanosomatida</taxon>
        <taxon>Trypanosomatidae</taxon>
        <taxon>Trypanosoma</taxon>
    </lineage>
</organism>